<dbReference type="GO" id="GO:0009229">
    <property type="term" value="P:thiamine diphosphate biosynthetic process"/>
    <property type="evidence" value="ECO:0007669"/>
    <property type="project" value="UniProtKB-UniRule"/>
</dbReference>
<comment type="caution">
    <text evidence="2">Lacks conserved residue(s) required for the propagation of feature annotation.</text>
</comment>
<dbReference type="EMBL" id="BSDO01000002">
    <property type="protein sequence ID" value="GLI21954.1"/>
    <property type="molecule type" value="Genomic_DNA"/>
</dbReference>
<feature type="binding site" evidence="2">
    <location>
        <position position="124"/>
    </location>
    <ligand>
        <name>Mg(2+)</name>
        <dbReference type="ChEBI" id="CHEBI:18420"/>
        <label>1</label>
    </ligand>
</feature>
<keyword evidence="2" id="KW-0547">Nucleotide-binding</keyword>
<dbReference type="GO" id="GO:0005524">
    <property type="term" value="F:ATP binding"/>
    <property type="evidence" value="ECO:0007669"/>
    <property type="project" value="UniProtKB-UniRule"/>
</dbReference>
<organism evidence="5 7">
    <name type="scientific">Xanthobacter flavus</name>
    <dbReference type="NCBI Taxonomy" id="281"/>
    <lineage>
        <taxon>Bacteria</taxon>
        <taxon>Pseudomonadati</taxon>
        <taxon>Pseudomonadota</taxon>
        <taxon>Alphaproteobacteria</taxon>
        <taxon>Hyphomicrobiales</taxon>
        <taxon>Xanthobacteraceae</taxon>
        <taxon>Xanthobacter</taxon>
    </lineage>
</organism>
<feature type="binding site" evidence="2">
    <location>
        <position position="222"/>
    </location>
    <ligand>
        <name>ATP</name>
        <dbReference type="ChEBI" id="CHEBI:30616"/>
    </ligand>
</feature>
<feature type="binding site" evidence="2">
    <location>
        <position position="76"/>
    </location>
    <ligand>
        <name>Mg(2+)</name>
        <dbReference type="ChEBI" id="CHEBI:18420"/>
        <label>3</label>
    </ligand>
</feature>
<evidence type="ECO:0000313" key="5">
    <source>
        <dbReference type="EMBL" id="GLI21954.1"/>
    </source>
</evidence>
<keyword evidence="2" id="KW-0067">ATP-binding</keyword>
<feature type="binding site" evidence="2">
    <location>
        <position position="150"/>
    </location>
    <ligand>
        <name>ATP</name>
        <dbReference type="ChEBI" id="CHEBI:30616"/>
    </ligand>
</feature>
<feature type="binding site" evidence="2">
    <location>
        <begin position="123"/>
        <end position="124"/>
    </location>
    <ligand>
        <name>ATP</name>
        <dbReference type="ChEBI" id="CHEBI:30616"/>
    </ligand>
</feature>
<dbReference type="GO" id="GO:0009030">
    <property type="term" value="F:thiamine-phosphate kinase activity"/>
    <property type="evidence" value="ECO:0007669"/>
    <property type="project" value="UniProtKB-UniRule"/>
</dbReference>
<evidence type="ECO:0000259" key="4">
    <source>
        <dbReference type="Pfam" id="PF02769"/>
    </source>
</evidence>
<dbReference type="Gene3D" id="3.30.1330.10">
    <property type="entry name" value="PurM-like, N-terminal domain"/>
    <property type="match status" value="1"/>
</dbReference>
<dbReference type="PIRSF" id="PIRSF005303">
    <property type="entry name" value="Thiam_monoph_kin"/>
    <property type="match status" value="1"/>
</dbReference>
<dbReference type="InterPro" id="IPR036676">
    <property type="entry name" value="PurM-like_C_sf"/>
</dbReference>
<feature type="domain" description="PurM-like C-terminal" evidence="4">
    <location>
        <begin position="154"/>
        <end position="314"/>
    </location>
</feature>
<evidence type="ECO:0000313" key="7">
    <source>
        <dbReference type="Proteomes" id="UP001144397"/>
    </source>
</evidence>
<feature type="binding site" evidence="2">
    <location>
        <position position="76"/>
    </location>
    <ligand>
        <name>Mg(2+)</name>
        <dbReference type="ChEBI" id="CHEBI:18420"/>
        <label>2</label>
    </ligand>
</feature>
<feature type="binding site" evidence="2">
    <location>
        <position position="48"/>
    </location>
    <ligand>
        <name>Mg(2+)</name>
        <dbReference type="ChEBI" id="CHEBI:18420"/>
        <label>1</label>
    </ligand>
</feature>
<dbReference type="HAMAP" id="MF_02128">
    <property type="entry name" value="TMP_kinase"/>
    <property type="match status" value="1"/>
</dbReference>
<dbReference type="EMBL" id="JAVDPY010000001">
    <property type="protein sequence ID" value="MDR6332297.1"/>
    <property type="molecule type" value="Genomic_DNA"/>
</dbReference>
<feature type="binding site" evidence="2">
    <location>
        <position position="328"/>
    </location>
    <ligand>
        <name>substrate</name>
    </ligand>
</feature>
<evidence type="ECO:0000313" key="8">
    <source>
        <dbReference type="Proteomes" id="UP001245370"/>
    </source>
</evidence>
<dbReference type="Pfam" id="PF00586">
    <property type="entry name" value="AIRS"/>
    <property type="match status" value="1"/>
</dbReference>
<dbReference type="RefSeq" id="WP_281806931.1">
    <property type="nucleotide sequence ID" value="NZ_BSDO01000002.1"/>
</dbReference>
<comment type="catalytic activity">
    <reaction evidence="2">
        <text>thiamine phosphate + ATP = thiamine diphosphate + ADP</text>
        <dbReference type="Rhea" id="RHEA:15913"/>
        <dbReference type="ChEBI" id="CHEBI:30616"/>
        <dbReference type="ChEBI" id="CHEBI:37575"/>
        <dbReference type="ChEBI" id="CHEBI:58937"/>
        <dbReference type="ChEBI" id="CHEBI:456216"/>
        <dbReference type="EC" id="2.7.4.16"/>
    </reaction>
</comment>
<proteinExistence type="inferred from homology"/>
<dbReference type="GeneID" id="95762417"/>
<accession>A0A9W6CMG6</accession>
<keyword evidence="2" id="KW-0460">Magnesium</keyword>
<comment type="caution">
    <text evidence="5">The sequence shown here is derived from an EMBL/GenBank/DDBJ whole genome shotgun (WGS) entry which is preliminary data.</text>
</comment>
<protein>
    <recommendedName>
        <fullName evidence="2">Thiamine-monophosphate kinase</fullName>
        <shortName evidence="2">TMP kinase</shortName>
        <shortName evidence="2">Thiamine-phosphate kinase</shortName>
        <ecNumber evidence="2">2.7.4.16</ecNumber>
    </recommendedName>
</protein>
<dbReference type="SUPFAM" id="SSF56042">
    <property type="entry name" value="PurM C-terminal domain-like"/>
    <property type="match status" value="1"/>
</dbReference>
<feature type="binding site" evidence="2">
    <location>
        <position position="31"/>
    </location>
    <ligand>
        <name>Mg(2+)</name>
        <dbReference type="ChEBI" id="CHEBI:18420"/>
        <label>3</label>
    </ligand>
</feature>
<dbReference type="PANTHER" id="PTHR30270:SF0">
    <property type="entry name" value="THIAMINE-MONOPHOSPHATE KINASE"/>
    <property type="match status" value="1"/>
</dbReference>
<dbReference type="CDD" id="cd02194">
    <property type="entry name" value="ThiL"/>
    <property type="match status" value="1"/>
</dbReference>
<feature type="binding site" evidence="2">
    <location>
        <position position="31"/>
    </location>
    <ligand>
        <name>Mg(2+)</name>
        <dbReference type="ChEBI" id="CHEBI:18420"/>
        <label>4</label>
    </ligand>
</feature>
<dbReference type="InterPro" id="IPR006283">
    <property type="entry name" value="ThiL-like"/>
</dbReference>
<dbReference type="InterPro" id="IPR016188">
    <property type="entry name" value="PurM-like_N"/>
</dbReference>
<feature type="binding site" evidence="2">
    <location>
        <position position="223"/>
    </location>
    <ligand>
        <name>Mg(2+)</name>
        <dbReference type="ChEBI" id="CHEBI:18420"/>
        <label>5</label>
    </ligand>
</feature>
<dbReference type="Proteomes" id="UP001245370">
    <property type="component" value="Unassembled WGS sequence"/>
</dbReference>
<dbReference type="AlphaFoldDB" id="A0A9W6CMG6"/>
<feature type="binding site" evidence="2">
    <location>
        <position position="220"/>
    </location>
    <ligand>
        <name>Mg(2+)</name>
        <dbReference type="ChEBI" id="CHEBI:18420"/>
        <label>3</label>
    </ligand>
</feature>
<feature type="domain" description="PurM-like N-terminal" evidence="3">
    <location>
        <begin position="30"/>
        <end position="142"/>
    </location>
</feature>
<keyword evidence="1 2" id="KW-0784">Thiamine biosynthesis</keyword>
<dbReference type="Pfam" id="PF02769">
    <property type="entry name" value="AIRS_C"/>
    <property type="match status" value="1"/>
</dbReference>
<reference evidence="5" key="1">
    <citation type="submission" date="2022-12" db="EMBL/GenBank/DDBJ databases">
        <title>Reference genome sequencing for broad-spectrum identification of bacterial and archaeal isolates by mass spectrometry.</title>
        <authorList>
            <person name="Sekiguchi Y."/>
            <person name="Tourlousse D.M."/>
        </authorList>
    </citation>
    <scope>NUCLEOTIDE SEQUENCE</scope>
    <source>
        <strain evidence="5">301</strain>
    </source>
</reference>
<feature type="binding site" evidence="2">
    <location>
        <position position="48"/>
    </location>
    <ligand>
        <name>Mg(2+)</name>
        <dbReference type="ChEBI" id="CHEBI:18420"/>
        <label>2</label>
    </ligand>
</feature>
<dbReference type="GO" id="GO:0000287">
    <property type="term" value="F:magnesium ion binding"/>
    <property type="evidence" value="ECO:0007669"/>
    <property type="project" value="UniProtKB-UniRule"/>
</dbReference>
<comment type="similarity">
    <text evidence="2">Belongs to the thiamine-monophosphate kinase family.</text>
</comment>
<dbReference type="PANTHER" id="PTHR30270">
    <property type="entry name" value="THIAMINE-MONOPHOSPHATE KINASE"/>
    <property type="match status" value="1"/>
</dbReference>
<dbReference type="EC" id="2.7.4.16" evidence="2"/>
<sequence length="331" mass="33232">MEGGGSGEDRFIARYFRPIAGSQGALGLLDDAALLSPPEGCDLVLTKDAVVAGVHFFPDDPPAAIARKALRVNLSDLAAKGAAPVGALMAIALPKGTPDAWMEAFAAGLGADAEAFSCPILGGDTVSTPGPVTITITALGAVPKGEFVPRTGAQAGMAIFVSGTIGDAALGLRLRQDGDAPAFAGLSGEQRAHLLDRYLNPQPRLALARVLRRHAASAMDVSDGLVGDLAKMLAASGCGGKVEARRVPLSAAAVAAVKADPGLLAVALSGGDDYEILACVPHAAVPQFTFEAAQAGVPVALIGETRAGSGLDVTDAGGHPLDLGSGSYSHF</sequence>
<comment type="pathway">
    <text evidence="2">Cofactor biosynthesis; thiamine diphosphate biosynthesis; thiamine diphosphate from thiamine phosphate: step 1/1.</text>
</comment>
<evidence type="ECO:0000259" key="3">
    <source>
        <dbReference type="Pfam" id="PF00586"/>
    </source>
</evidence>
<keyword evidence="2" id="KW-0479">Metal-binding</keyword>
<dbReference type="SUPFAM" id="SSF55326">
    <property type="entry name" value="PurM N-terminal domain-like"/>
    <property type="match status" value="1"/>
</dbReference>
<feature type="binding site" evidence="2">
    <location>
        <position position="76"/>
    </location>
    <ligand>
        <name>Mg(2+)</name>
        <dbReference type="ChEBI" id="CHEBI:18420"/>
        <label>4</label>
    </ligand>
</feature>
<gene>
    <name evidence="2 5" type="primary">thiL</name>
    <name evidence="6" type="ORF">GGQ86_000744</name>
    <name evidence="5" type="ORF">XFLAVUS301_16280</name>
</gene>
<dbReference type="InterPro" id="IPR036921">
    <property type="entry name" value="PurM-like_N_sf"/>
</dbReference>
<keyword evidence="8" id="KW-1185">Reference proteome</keyword>
<feature type="binding site" evidence="2">
    <location>
        <position position="55"/>
    </location>
    <ligand>
        <name>substrate</name>
    </ligand>
</feature>
<keyword evidence="2 6" id="KW-0808">Transferase</keyword>
<dbReference type="NCBIfam" id="TIGR01379">
    <property type="entry name" value="thiL"/>
    <property type="match status" value="1"/>
</dbReference>
<keyword evidence="2 5" id="KW-0418">Kinase</keyword>
<evidence type="ECO:0000256" key="1">
    <source>
        <dbReference type="ARBA" id="ARBA00022977"/>
    </source>
</evidence>
<reference evidence="6 8" key="2">
    <citation type="submission" date="2023-07" db="EMBL/GenBank/DDBJ databases">
        <title>Genomic Encyclopedia of Type Strains, Phase IV (KMG-IV): sequencing the most valuable type-strain genomes for metagenomic binning, comparative biology and taxonomic classification.</title>
        <authorList>
            <person name="Goeker M."/>
        </authorList>
    </citation>
    <scope>NUCLEOTIDE SEQUENCE [LARGE SCALE GENOMIC DNA]</scope>
    <source>
        <strain evidence="6 8">DSM 338</strain>
    </source>
</reference>
<dbReference type="InterPro" id="IPR010918">
    <property type="entry name" value="PurM-like_C_dom"/>
</dbReference>
<dbReference type="Proteomes" id="UP001144397">
    <property type="component" value="Unassembled WGS sequence"/>
</dbReference>
<feature type="binding site" evidence="2">
    <location>
        <position position="46"/>
    </location>
    <ligand>
        <name>Mg(2+)</name>
        <dbReference type="ChEBI" id="CHEBI:18420"/>
        <label>4</label>
    </ligand>
</feature>
<evidence type="ECO:0000313" key="6">
    <source>
        <dbReference type="EMBL" id="MDR6332297.1"/>
    </source>
</evidence>
<name>A0A9W6CMG6_XANFL</name>
<comment type="miscellaneous">
    <text evidence="2">Reaction mechanism of ThiL seems to utilize a direct, inline transfer of the gamma-phosphate of ATP to TMP rather than a phosphorylated enzyme intermediate.</text>
</comment>
<dbReference type="Gene3D" id="3.90.650.10">
    <property type="entry name" value="PurM-like C-terminal domain"/>
    <property type="match status" value="1"/>
</dbReference>
<comment type="function">
    <text evidence="2">Catalyzes the ATP-dependent phosphorylation of thiamine-monophosphate (TMP) to form thiamine-pyrophosphate (TPP), the active form of vitamin B1.</text>
</comment>
<feature type="binding site" evidence="2">
    <location>
        <position position="272"/>
    </location>
    <ligand>
        <name>substrate</name>
    </ligand>
</feature>
<evidence type="ECO:0000256" key="2">
    <source>
        <dbReference type="HAMAP-Rule" id="MF_02128"/>
    </source>
</evidence>
<dbReference type="GO" id="GO:0009228">
    <property type="term" value="P:thiamine biosynthetic process"/>
    <property type="evidence" value="ECO:0007669"/>
    <property type="project" value="UniProtKB-KW"/>
</dbReference>